<comment type="similarity">
    <text evidence="1">Belongs to the ficolin lectin family.</text>
</comment>
<dbReference type="GO" id="GO:0005615">
    <property type="term" value="C:extracellular space"/>
    <property type="evidence" value="ECO:0007669"/>
    <property type="project" value="TreeGrafter"/>
</dbReference>
<dbReference type="Proteomes" id="UP000314987">
    <property type="component" value="Unassembled WGS sequence"/>
</dbReference>
<evidence type="ECO:0000256" key="1">
    <source>
        <dbReference type="ARBA" id="ARBA00008530"/>
    </source>
</evidence>
<dbReference type="Pfam" id="PF00147">
    <property type="entry name" value="Fibrinogen_C"/>
    <property type="match status" value="1"/>
</dbReference>
<keyword evidence="7" id="KW-1185">Reference proteome</keyword>
<dbReference type="PANTHER" id="PTHR19143">
    <property type="entry name" value="FIBRINOGEN/TENASCIN/ANGIOPOEITIN"/>
    <property type="match status" value="1"/>
</dbReference>
<feature type="chain" id="PRO_5021334161" description="Fibrinogen C-terminal domain-containing protein" evidence="4">
    <location>
        <begin position="23"/>
        <end position="366"/>
    </location>
</feature>
<dbReference type="OMA" id="GACHRAN"/>
<protein>
    <recommendedName>
        <fullName evidence="5">Fibrinogen C-terminal domain-containing protein</fullName>
    </recommendedName>
</protein>
<dbReference type="InterPro" id="IPR036056">
    <property type="entry name" value="Fibrinogen-like_C"/>
</dbReference>
<dbReference type="SUPFAM" id="SSF56496">
    <property type="entry name" value="Fibrinogen C-terminal domain-like"/>
    <property type="match status" value="1"/>
</dbReference>
<organism evidence="6 7">
    <name type="scientific">Vombatus ursinus</name>
    <name type="common">Common wombat</name>
    <dbReference type="NCBI Taxonomy" id="29139"/>
    <lineage>
        <taxon>Eukaryota</taxon>
        <taxon>Metazoa</taxon>
        <taxon>Chordata</taxon>
        <taxon>Craniata</taxon>
        <taxon>Vertebrata</taxon>
        <taxon>Euteleostomi</taxon>
        <taxon>Mammalia</taxon>
        <taxon>Metatheria</taxon>
        <taxon>Diprotodontia</taxon>
        <taxon>Vombatidae</taxon>
        <taxon>Vombatus</taxon>
    </lineage>
</organism>
<sequence length="366" mass="40777">MKRSIELFLVGFFWVLTFLCQAENSCPEVKVVGLESSEKIFMIQGCSGAPGAPGPKGEAGIAGERGLKGPPGNPGKAGPMGSKGEKGAPGMSSSFGAKDLENMLCTNGPRTCKDLVNQGKILSGWYTVYPHDCSPMTVLCDMDTDGGGWTVFQRRADGSVNFFRDWAAYKRGFGSQLGEFWMGNDNLHRLTTQRNNELRIDLQDFDHNHFFAKYASFQILGETEKYMLILGNFVDGTAGDSMTYHSNKSFTTKDQDNDEDKSNCAQMFKGGWWYGKCHFANLNGLYFQGNHESYANGINWKTGKGHEVKPQNCFHRIIAMGLEGTPKAILSNPLILQIRKVRKDFSMIKYNPTRIQTDMLYKKIII</sequence>
<dbReference type="InterPro" id="IPR050373">
    <property type="entry name" value="Fibrinogen_C-term_domain"/>
</dbReference>
<dbReference type="Ensembl" id="ENSVURT00010008352.1">
    <property type="protein sequence ID" value="ENSVURP00010007391.1"/>
    <property type="gene ID" value="ENSVURG00010005700.1"/>
</dbReference>
<name>A0A4X2KBB6_VOMUR</name>
<feature type="signal peptide" evidence="4">
    <location>
        <begin position="1"/>
        <end position="22"/>
    </location>
</feature>
<dbReference type="PANTHER" id="PTHR19143:SF467">
    <property type="entry name" value="FICOLIN-2-LIKE"/>
    <property type="match status" value="1"/>
</dbReference>
<dbReference type="AlphaFoldDB" id="A0A4X2KBB6"/>
<keyword evidence="2" id="KW-1015">Disulfide bond</keyword>
<dbReference type="PROSITE" id="PS00514">
    <property type="entry name" value="FIBRINOGEN_C_1"/>
    <property type="match status" value="1"/>
</dbReference>
<feature type="region of interest" description="Disordered" evidence="3">
    <location>
        <begin position="51"/>
        <end position="92"/>
    </location>
</feature>
<dbReference type="InterPro" id="IPR020837">
    <property type="entry name" value="Fibrinogen_CS"/>
</dbReference>
<dbReference type="Pfam" id="PF01391">
    <property type="entry name" value="Collagen"/>
    <property type="match status" value="1"/>
</dbReference>
<proteinExistence type="inferred from homology"/>
<accession>A0A4X2KBB6</accession>
<dbReference type="FunFam" id="3.90.215.10:FF:000001">
    <property type="entry name" value="Tenascin isoform 1"/>
    <property type="match status" value="1"/>
</dbReference>
<dbReference type="NCBIfam" id="NF040941">
    <property type="entry name" value="GGGWT_bact"/>
    <property type="match status" value="1"/>
</dbReference>
<dbReference type="STRING" id="29139.ENSVURP00010007391"/>
<reference evidence="6" key="3">
    <citation type="submission" date="2025-09" db="UniProtKB">
        <authorList>
            <consortium name="Ensembl"/>
        </authorList>
    </citation>
    <scope>IDENTIFICATION</scope>
</reference>
<keyword evidence="4" id="KW-0732">Signal</keyword>
<evidence type="ECO:0000313" key="6">
    <source>
        <dbReference type="Ensembl" id="ENSVURP00010007391.1"/>
    </source>
</evidence>
<dbReference type="InterPro" id="IPR008160">
    <property type="entry name" value="Collagen"/>
</dbReference>
<reference evidence="7" key="1">
    <citation type="submission" date="2018-12" db="EMBL/GenBank/DDBJ databases">
        <authorList>
            <person name="Yazar S."/>
        </authorList>
    </citation>
    <scope>NUCLEOTIDE SEQUENCE [LARGE SCALE GENOMIC DNA]</scope>
</reference>
<dbReference type="SMART" id="SM00186">
    <property type="entry name" value="FBG"/>
    <property type="match status" value="1"/>
</dbReference>
<dbReference type="Gene3D" id="4.10.530.10">
    <property type="entry name" value="Gamma-fibrinogen Carboxyl Terminal Fragment, domain 2"/>
    <property type="match status" value="1"/>
</dbReference>
<dbReference type="GO" id="GO:0001867">
    <property type="term" value="P:complement activation, lectin pathway"/>
    <property type="evidence" value="ECO:0007669"/>
    <property type="project" value="TreeGrafter"/>
</dbReference>
<dbReference type="GO" id="GO:0097367">
    <property type="term" value="F:carbohydrate derivative binding"/>
    <property type="evidence" value="ECO:0007669"/>
    <property type="project" value="TreeGrafter"/>
</dbReference>
<feature type="domain" description="Fibrinogen C-terminal" evidence="5">
    <location>
        <begin position="103"/>
        <end position="321"/>
    </location>
</feature>
<evidence type="ECO:0000256" key="3">
    <source>
        <dbReference type="SAM" id="MobiDB-lite"/>
    </source>
</evidence>
<dbReference type="InterPro" id="IPR014716">
    <property type="entry name" value="Fibrinogen_a/b/g_C_1"/>
</dbReference>
<dbReference type="PROSITE" id="PS51406">
    <property type="entry name" value="FIBRINOGEN_C_2"/>
    <property type="match status" value="1"/>
</dbReference>
<dbReference type="CDD" id="cd00087">
    <property type="entry name" value="FReD"/>
    <property type="match status" value="1"/>
</dbReference>
<dbReference type="Gene3D" id="3.90.215.10">
    <property type="entry name" value="Gamma Fibrinogen, chain A, domain 1"/>
    <property type="match status" value="1"/>
</dbReference>
<reference evidence="6" key="2">
    <citation type="submission" date="2025-08" db="UniProtKB">
        <authorList>
            <consortium name="Ensembl"/>
        </authorList>
    </citation>
    <scope>IDENTIFICATION</scope>
</reference>
<evidence type="ECO:0000259" key="5">
    <source>
        <dbReference type="PROSITE" id="PS51406"/>
    </source>
</evidence>
<evidence type="ECO:0000313" key="7">
    <source>
        <dbReference type="Proteomes" id="UP000314987"/>
    </source>
</evidence>
<feature type="compositionally biased region" description="Low complexity" evidence="3">
    <location>
        <begin position="51"/>
        <end position="80"/>
    </location>
</feature>
<dbReference type="GeneTree" id="ENSGT00940000163282"/>
<dbReference type="InterPro" id="IPR002181">
    <property type="entry name" value="Fibrinogen_a/b/g_C_dom"/>
</dbReference>
<dbReference type="GO" id="GO:0005102">
    <property type="term" value="F:signaling receptor binding"/>
    <property type="evidence" value="ECO:0007669"/>
    <property type="project" value="TreeGrafter"/>
</dbReference>
<gene>
    <name evidence="6" type="primary">LOC114033462</name>
</gene>
<evidence type="ECO:0000256" key="4">
    <source>
        <dbReference type="SAM" id="SignalP"/>
    </source>
</evidence>
<evidence type="ECO:0000256" key="2">
    <source>
        <dbReference type="ARBA" id="ARBA00023157"/>
    </source>
</evidence>
<dbReference type="GO" id="GO:0003823">
    <property type="term" value="F:antigen binding"/>
    <property type="evidence" value="ECO:0007669"/>
    <property type="project" value="TreeGrafter"/>
</dbReference>